<name>A0A2R7YZQ7_9ACTN</name>
<dbReference type="Proteomes" id="UP000244867">
    <property type="component" value="Unassembled WGS sequence"/>
</dbReference>
<reference evidence="2 3" key="1">
    <citation type="submission" date="2018-03" db="EMBL/GenBank/DDBJ databases">
        <authorList>
            <person name="Keele B.F."/>
        </authorList>
    </citation>
    <scope>NUCLEOTIDE SEQUENCE [LARGE SCALE GENOMIC DNA]</scope>
    <source>
        <strain evidence="2 3">IB-3</strain>
    </source>
</reference>
<protein>
    <recommendedName>
        <fullName evidence="1">VWFA domain-containing protein</fullName>
    </recommendedName>
</protein>
<proteinExistence type="predicted"/>
<dbReference type="SUPFAM" id="SSF53300">
    <property type="entry name" value="vWA-like"/>
    <property type="match status" value="1"/>
</dbReference>
<evidence type="ECO:0000259" key="1">
    <source>
        <dbReference type="PROSITE" id="PS50234"/>
    </source>
</evidence>
<dbReference type="PROSITE" id="PS50234">
    <property type="entry name" value="VWFA"/>
    <property type="match status" value="1"/>
</dbReference>
<dbReference type="InterPro" id="IPR002035">
    <property type="entry name" value="VWF_A"/>
</dbReference>
<dbReference type="SMART" id="SM00327">
    <property type="entry name" value="VWA"/>
    <property type="match status" value="1"/>
</dbReference>
<dbReference type="RefSeq" id="WP_108343749.1">
    <property type="nucleotide sequence ID" value="NZ_PYXZ01000002.1"/>
</dbReference>
<dbReference type="EMBL" id="PYXZ01000002">
    <property type="protein sequence ID" value="PUA81867.1"/>
    <property type="molecule type" value="Genomic_DNA"/>
</dbReference>
<feature type="domain" description="VWFA" evidence="1">
    <location>
        <begin position="339"/>
        <end position="535"/>
    </location>
</feature>
<evidence type="ECO:0000313" key="3">
    <source>
        <dbReference type="Proteomes" id="UP000244867"/>
    </source>
</evidence>
<accession>A0A2R7YZQ7</accession>
<gene>
    <name evidence="2" type="ORF">C7S10_07385</name>
</gene>
<dbReference type="OrthoDB" id="5621159at2"/>
<evidence type="ECO:0000313" key="2">
    <source>
        <dbReference type="EMBL" id="PUA81867.1"/>
    </source>
</evidence>
<comment type="caution">
    <text evidence="2">The sequence shown here is derived from an EMBL/GenBank/DDBJ whole genome shotgun (WGS) entry which is preliminary data.</text>
</comment>
<dbReference type="AlphaFoldDB" id="A0A2R7YZQ7"/>
<sequence length="538" mass="56893">MDSRADSKLVRARGPLLLVVLLLVGVALGGGAAFLLMRTGADGPSSTRSDCARQRSVEVVVPASMLRVVTHAVDEITPSCTRVTVASRSASEVALRISSGGAPPDVWISDSRFWMTPTYLGGTSPLRIVTPSVASTPILLVGGPQSPRFASWGEAEVSGLVSVPDPLGSTAGSLAVVAPQAEARQVGRTLGEARQMLVPFAQTYGDRVSRGLDADVGMAWNGRESRRLVVTTEQDLVEARANAPYLEDRTPEVGAPMLDFPLALREGAADGSAEVARALVDHLASEAGLAALRDAGLRGPRSSPGESLAADTTRVLASPRPRTIATTVQSWRSLSVPSSILAVVDASGSMDIGTAGGSRMELLADAASIGLGFLPDHARVGLWIFSIDKGGPGQDWRVLEPMRRLDDLRFGRTQRYALREWTTELPSLTDGGTGLYDTALAAYQQALRDYRPHYSNAVVLLTDGENEDTGSIAMTDLVSRLRELRDPQRPVRIIGIAISEDADLGALQRMAEVTGGAAYLAAQPQDVLGVFAKAVLSR</sequence>
<dbReference type="Pfam" id="PF13531">
    <property type="entry name" value="SBP_bac_11"/>
    <property type="match status" value="1"/>
</dbReference>
<dbReference type="InterPro" id="IPR036465">
    <property type="entry name" value="vWFA_dom_sf"/>
</dbReference>
<dbReference type="Gene3D" id="3.40.50.410">
    <property type="entry name" value="von Willebrand factor, type A domain"/>
    <property type="match status" value="1"/>
</dbReference>
<organism evidence="2 3">
    <name type="scientific">Nocardioides currus</name>
    <dbReference type="NCBI Taxonomy" id="2133958"/>
    <lineage>
        <taxon>Bacteria</taxon>
        <taxon>Bacillati</taxon>
        <taxon>Actinomycetota</taxon>
        <taxon>Actinomycetes</taxon>
        <taxon>Propionibacteriales</taxon>
        <taxon>Nocardioidaceae</taxon>
        <taxon>Nocardioides</taxon>
    </lineage>
</organism>
<dbReference type="Pfam" id="PF00092">
    <property type="entry name" value="VWA"/>
    <property type="match status" value="1"/>
</dbReference>
<keyword evidence="3" id="KW-1185">Reference proteome</keyword>